<proteinExistence type="predicted"/>
<dbReference type="PANTHER" id="PTHR43857:SF1">
    <property type="entry name" value="YJGH FAMILY PROTEIN"/>
    <property type="match status" value="1"/>
</dbReference>
<name>A0A9W9Q658_9EURO</name>
<reference evidence="1" key="2">
    <citation type="journal article" date="2023" name="IMA Fungus">
        <title>Comparative genomic study of the Penicillium genus elucidates a diverse pangenome and 15 lateral gene transfer events.</title>
        <authorList>
            <person name="Petersen C."/>
            <person name="Sorensen T."/>
            <person name="Nielsen M.R."/>
            <person name="Sondergaard T.E."/>
            <person name="Sorensen J.L."/>
            <person name="Fitzpatrick D.A."/>
            <person name="Frisvad J.C."/>
            <person name="Nielsen K.L."/>
        </authorList>
    </citation>
    <scope>NUCLEOTIDE SEQUENCE</scope>
    <source>
        <strain evidence="1">IBT 21472</strain>
    </source>
</reference>
<dbReference type="Pfam" id="PF01042">
    <property type="entry name" value="Ribonuc_L-PSP"/>
    <property type="match status" value="1"/>
</dbReference>
<protein>
    <submittedName>
        <fullName evidence="1">Chitin synthase C</fullName>
    </submittedName>
</protein>
<sequence length="142" mass="15462">MTTKKQFFSTSSPWEARIGYYRAVRRGHLIYVAGSTAADPNSPPQAPRVRFPGDARQQTRVILEEIIQAIQAVGGQGAESIVRCKMFVSRKEDCNAVGEGFRDVLGKENGDQIGAAATMIVVSNGFVDDDMLVEIEVDAIAE</sequence>
<organism evidence="1 2">
    <name type="scientific">Penicillium atrosanguineum</name>
    <dbReference type="NCBI Taxonomy" id="1132637"/>
    <lineage>
        <taxon>Eukaryota</taxon>
        <taxon>Fungi</taxon>
        <taxon>Dikarya</taxon>
        <taxon>Ascomycota</taxon>
        <taxon>Pezizomycotina</taxon>
        <taxon>Eurotiomycetes</taxon>
        <taxon>Eurotiomycetidae</taxon>
        <taxon>Eurotiales</taxon>
        <taxon>Aspergillaceae</taxon>
        <taxon>Penicillium</taxon>
    </lineage>
</organism>
<dbReference type="Gene3D" id="3.30.1330.40">
    <property type="entry name" value="RutC-like"/>
    <property type="match status" value="1"/>
</dbReference>
<keyword evidence="2" id="KW-1185">Reference proteome</keyword>
<dbReference type="EMBL" id="JAPZBO010000002">
    <property type="protein sequence ID" value="KAJ5323632.1"/>
    <property type="molecule type" value="Genomic_DNA"/>
</dbReference>
<dbReference type="InterPro" id="IPR006175">
    <property type="entry name" value="YjgF/YER057c/UK114"/>
</dbReference>
<dbReference type="SUPFAM" id="SSF55298">
    <property type="entry name" value="YjgF-like"/>
    <property type="match status" value="1"/>
</dbReference>
<dbReference type="AlphaFoldDB" id="A0A9W9Q658"/>
<accession>A0A9W9Q658</accession>
<evidence type="ECO:0000313" key="1">
    <source>
        <dbReference type="EMBL" id="KAJ5323632.1"/>
    </source>
</evidence>
<dbReference type="InterPro" id="IPR035959">
    <property type="entry name" value="RutC-like_sf"/>
</dbReference>
<dbReference type="OrthoDB" id="686384at2759"/>
<dbReference type="Proteomes" id="UP001147746">
    <property type="component" value="Unassembled WGS sequence"/>
</dbReference>
<reference evidence="1" key="1">
    <citation type="submission" date="2022-12" db="EMBL/GenBank/DDBJ databases">
        <authorList>
            <person name="Petersen C."/>
        </authorList>
    </citation>
    <scope>NUCLEOTIDE SEQUENCE</scope>
    <source>
        <strain evidence="1">IBT 21472</strain>
    </source>
</reference>
<gene>
    <name evidence="1" type="ORF">N7476_002232</name>
</gene>
<dbReference type="PANTHER" id="PTHR43857">
    <property type="entry name" value="BLR7761 PROTEIN"/>
    <property type="match status" value="1"/>
</dbReference>
<comment type="caution">
    <text evidence="1">The sequence shown here is derived from an EMBL/GenBank/DDBJ whole genome shotgun (WGS) entry which is preliminary data.</text>
</comment>
<evidence type="ECO:0000313" key="2">
    <source>
        <dbReference type="Proteomes" id="UP001147746"/>
    </source>
</evidence>